<dbReference type="InterPro" id="IPR001509">
    <property type="entry name" value="Epimerase_deHydtase"/>
</dbReference>
<evidence type="ECO:0000313" key="2">
    <source>
        <dbReference type="EMBL" id="SBW81149.1"/>
    </source>
</evidence>
<reference evidence="3" key="1">
    <citation type="submission" date="2016-07" db="EMBL/GenBank/DDBJ databases">
        <authorList>
            <person name="Florea S."/>
            <person name="Webb J.S."/>
            <person name="Jaromczyk J."/>
            <person name="Schardl C.L."/>
        </authorList>
    </citation>
    <scope>NUCLEOTIDE SEQUENCE [LARGE SCALE GENOMIC DNA]</scope>
    <source>
        <strain evidence="3">1YdBTEX2</strain>
    </source>
</reference>
<proteinExistence type="predicted"/>
<dbReference type="Proteomes" id="UP000245431">
    <property type="component" value="Chromosome PVE_r1"/>
</dbReference>
<dbReference type="Gene3D" id="3.40.50.720">
    <property type="entry name" value="NAD(P)-binding Rossmann-like Domain"/>
    <property type="match status" value="1"/>
</dbReference>
<dbReference type="GO" id="GO:0004029">
    <property type="term" value="F:aldehyde dehydrogenase (NAD+) activity"/>
    <property type="evidence" value="ECO:0007669"/>
    <property type="project" value="TreeGrafter"/>
</dbReference>
<evidence type="ECO:0000259" key="1">
    <source>
        <dbReference type="Pfam" id="PF01370"/>
    </source>
</evidence>
<evidence type="ECO:0000313" key="3">
    <source>
        <dbReference type="Proteomes" id="UP000245431"/>
    </source>
</evidence>
<dbReference type="InterPro" id="IPR036291">
    <property type="entry name" value="NAD(P)-bd_dom_sf"/>
</dbReference>
<gene>
    <name evidence="2" type="ORF">PVE_R1G3267</name>
</gene>
<accession>A0A1D3JYG9</accession>
<dbReference type="PANTHER" id="PTHR48079:SF6">
    <property type="entry name" value="NAD(P)-BINDING DOMAIN-CONTAINING PROTEIN-RELATED"/>
    <property type="match status" value="1"/>
</dbReference>
<dbReference type="GO" id="GO:0005737">
    <property type="term" value="C:cytoplasm"/>
    <property type="evidence" value="ECO:0007669"/>
    <property type="project" value="TreeGrafter"/>
</dbReference>
<dbReference type="AlphaFoldDB" id="A0A1D3JYG9"/>
<dbReference type="Pfam" id="PF01370">
    <property type="entry name" value="Epimerase"/>
    <property type="match status" value="1"/>
</dbReference>
<sequence length="302" mass="33013">MSLTVAITGATGFIGRRILQALLARGIAVRALTRRSVASLDAVTWVRGSLEDEASLARLVSGASAVIHCAGQVRGRSRVVFQRCNVEGTRRLVQAAKAAGCERFLLFSSLAARYPHLSWYAESKFDAEVAALQAAADMPISIFRPTAVYGPGDSELQPVLSALLRGWLPRLGHADARLSFLHVEDLVQATLRWLDVEAIHAVRYEINDGAKDGYGWKQLAAMGALIRGGPVRLIGVPTALLLQLSRLNLAWHRLAGGEPMLTPSKVNELIHPDWSSSNRLISKDLGWYPAIELEHALRERLF</sequence>
<organism evidence="2 3">
    <name type="scientific">Pseudomonas veronii 1YdBTEX2</name>
    <dbReference type="NCBI Taxonomy" id="1295141"/>
    <lineage>
        <taxon>Bacteria</taxon>
        <taxon>Pseudomonadati</taxon>
        <taxon>Pseudomonadota</taxon>
        <taxon>Gammaproteobacteria</taxon>
        <taxon>Pseudomonadales</taxon>
        <taxon>Pseudomonadaceae</taxon>
        <taxon>Pseudomonas</taxon>
    </lineage>
</organism>
<protein>
    <recommendedName>
        <fullName evidence="1">NAD-dependent epimerase/dehydratase domain-containing protein</fullName>
    </recommendedName>
</protein>
<dbReference type="RefSeq" id="WP_017845644.1">
    <property type="nucleotide sequence ID" value="NZ_AOUH01000011.1"/>
</dbReference>
<dbReference type="InterPro" id="IPR051783">
    <property type="entry name" value="NAD(P)-dependent_oxidoreduct"/>
</dbReference>
<dbReference type="EMBL" id="LT599583">
    <property type="protein sequence ID" value="SBW81149.1"/>
    <property type="molecule type" value="Genomic_DNA"/>
</dbReference>
<feature type="domain" description="NAD-dependent epimerase/dehydratase" evidence="1">
    <location>
        <begin position="5"/>
        <end position="196"/>
    </location>
</feature>
<dbReference type="PANTHER" id="PTHR48079">
    <property type="entry name" value="PROTEIN YEEZ"/>
    <property type="match status" value="1"/>
</dbReference>
<name>A0A1D3JYG9_PSEVE</name>
<dbReference type="SUPFAM" id="SSF51735">
    <property type="entry name" value="NAD(P)-binding Rossmann-fold domains"/>
    <property type="match status" value="1"/>
</dbReference>